<evidence type="ECO:0000259" key="4">
    <source>
        <dbReference type="Pfam" id="PF02872"/>
    </source>
</evidence>
<dbReference type="GO" id="GO:0009166">
    <property type="term" value="P:nucleotide catabolic process"/>
    <property type="evidence" value="ECO:0007669"/>
    <property type="project" value="InterPro"/>
</dbReference>
<dbReference type="SUPFAM" id="SSF56300">
    <property type="entry name" value="Metallo-dependent phosphatases"/>
    <property type="match status" value="1"/>
</dbReference>
<evidence type="ECO:0000313" key="6">
    <source>
        <dbReference type="Proteomes" id="UP001138751"/>
    </source>
</evidence>
<dbReference type="RefSeq" id="WP_211862054.1">
    <property type="nucleotide sequence ID" value="NZ_JAAEDM010000023.1"/>
</dbReference>
<dbReference type="InterPro" id="IPR008334">
    <property type="entry name" value="5'-Nucleotdase_C"/>
</dbReference>
<gene>
    <name evidence="5" type="ORF">GXW76_10910</name>
</gene>
<name>A0A9X9WX03_9PROT</name>
<dbReference type="PANTHER" id="PTHR11575:SF24">
    <property type="entry name" value="5'-NUCLEOTIDASE"/>
    <property type="match status" value="1"/>
</dbReference>
<dbReference type="PANTHER" id="PTHR11575">
    <property type="entry name" value="5'-NUCLEOTIDASE-RELATED"/>
    <property type="match status" value="1"/>
</dbReference>
<reference evidence="5" key="1">
    <citation type="submission" date="2020-01" db="EMBL/GenBank/DDBJ databases">
        <authorList>
            <person name="Rat A."/>
        </authorList>
    </citation>
    <scope>NUCLEOTIDE SEQUENCE</scope>
    <source>
        <strain evidence="5">LMG 31231</strain>
    </source>
</reference>
<keyword evidence="2" id="KW-0378">Hydrolase</keyword>
<evidence type="ECO:0000256" key="1">
    <source>
        <dbReference type="ARBA" id="ARBA00022729"/>
    </source>
</evidence>
<dbReference type="GO" id="GO:0000166">
    <property type="term" value="F:nucleotide binding"/>
    <property type="evidence" value="ECO:0007669"/>
    <property type="project" value="UniProtKB-KW"/>
</dbReference>
<feature type="chain" id="PRO_5041016641" evidence="2">
    <location>
        <begin position="26"/>
        <end position="527"/>
    </location>
</feature>
<keyword evidence="1 2" id="KW-0732">Signal</keyword>
<keyword evidence="2" id="KW-0547">Nucleotide-binding</keyword>
<sequence>MSFSRRLLLGTALAAPFLRPSAAQAARRVRIVHTNDFHSRHEPVVRATGAACRTDDPCLGGSARLAGGIAAARAEAAADGRAVVAVDAGDQFMGSLFYTQHRGAAELAVMKAWGCEAMTLGNHEFDNGPENLARFVAAADFPILAANIDTRAEPALDGRFRPWWETTRGGARLAFIGVATPETPALSSPGRNLRFTDPAEAAARAIAEIRATGPATVVLLSHNGIEADRRLAAQVAGLDVIIGGHSHTLLAAEPDADGPSPMLVDGRDRTVRILQTGAYGRFLGRLDLDLAADGRIAAQGGATIPMGANIPEDARVAALVAEFARPLEETRRRVVGTLPTALSNADCRRGECALGNLVAEAMLARMPGAEIAITNGGGLRAGLPGGQVTVGDVLTVLPFGNTIAVMGLRGADVVAALEHGVSQGAGTAGRFPQVAGIRFVWDPAAPPGSRVRQVEVAQGARFVPLDPTRVYRLVTNDFLRRGDGYVMFRDRALDPYDGGPVLDETVADAIAEGQLRGVPEDGRIRAL</sequence>
<evidence type="ECO:0000256" key="2">
    <source>
        <dbReference type="RuleBase" id="RU362119"/>
    </source>
</evidence>
<keyword evidence="6" id="KW-1185">Reference proteome</keyword>
<accession>A0A9X9WX03</accession>
<feature type="domain" description="Calcineurin-like phosphoesterase" evidence="3">
    <location>
        <begin position="30"/>
        <end position="248"/>
    </location>
</feature>
<dbReference type="InterPro" id="IPR004843">
    <property type="entry name" value="Calcineurin-like_PHP"/>
</dbReference>
<dbReference type="SUPFAM" id="SSF55816">
    <property type="entry name" value="5'-nucleotidase (syn. UDP-sugar hydrolase), C-terminal domain"/>
    <property type="match status" value="1"/>
</dbReference>
<comment type="caution">
    <text evidence="5">The sequence shown here is derived from an EMBL/GenBank/DDBJ whole genome shotgun (WGS) entry which is preliminary data.</text>
</comment>
<feature type="domain" description="5'-Nucleotidase C-terminal" evidence="4">
    <location>
        <begin position="334"/>
        <end position="488"/>
    </location>
</feature>
<evidence type="ECO:0000313" key="5">
    <source>
        <dbReference type="EMBL" id="MBR0671682.1"/>
    </source>
</evidence>
<dbReference type="Pfam" id="PF00149">
    <property type="entry name" value="Metallophos"/>
    <property type="match status" value="1"/>
</dbReference>
<protein>
    <submittedName>
        <fullName evidence="5">Bifunctional metallophosphatase/5'-nucleotidase</fullName>
    </submittedName>
</protein>
<dbReference type="Gene3D" id="3.90.780.10">
    <property type="entry name" value="5'-Nucleotidase, C-terminal domain"/>
    <property type="match status" value="1"/>
</dbReference>
<dbReference type="EMBL" id="JAAEDM010000023">
    <property type="protein sequence ID" value="MBR0671682.1"/>
    <property type="molecule type" value="Genomic_DNA"/>
</dbReference>
<proteinExistence type="inferred from homology"/>
<organism evidence="5 6">
    <name type="scientific">Neoroseomonas soli</name>
    <dbReference type="NCBI Taxonomy" id="1081025"/>
    <lineage>
        <taxon>Bacteria</taxon>
        <taxon>Pseudomonadati</taxon>
        <taxon>Pseudomonadota</taxon>
        <taxon>Alphaproteobacteria</taxon>
        <taxon>Acetobacterales</taxon>
        <taxon>Acetobacteraceae</taxon>
        <taxon>Neoroseomonas</taxon>
    </lineage>
</organism>
<comment type="similarity">
    <text evidence="2">Belongs to the 5'-nucleotidase family.</text>
</comment>
<dbReference type="AlphaFoldDB" id="A0A9X9WX03"/>
<dbReference type="Proteomes" id="UP001138751">
    <property type="component" value="Unassembled WGS sequence"/>
</dbReference>
<dbReference type="GO" id="GO:0016787">
    <property type="term" value="F:hydrolase activity"/>
    <property type="evidence" value="ECO:0007669"/>
    <property type="project" value="UniProtKB-KW"/>
</dbReference>
<dbReference type="InterPro" id="IPR006179">
    <property type="entry name" value="5_nucleotidase/apyrase"/>
</dbReference>
<reference evidence="5" key="2">
    <citation type="journal article" date="2021" name="Syst. Appl. Microbiol.">
        <title>Roseomonas hellenica sp. nov., isolated from roots of wild-growing Alkanna tinctoria.</title>
        <authorList>
            <person name="Rat A."/>
            <person name="Naranjo H.D."/>
            <person name="Lebbe L."/>
            <person name="Cnockaert M."/>
            <person name="Krigas N."/>
            <person name="Grigoriadou K."/>
            <person name="Maloupa E."/>
            <person name="Willems A."/>
        </authorList>
    </citation>
    <scope>NUCLEOTIDE SEQUENCE</scope>
    <source>
        <strain evidence="5">LMG 31231</strain>
    </source>
</reference>
<evidence type="ECO:0000259" key="3">
    <source>
        <dbReference type="Pfam" id="PF00149"/>
    </source>
</evidence>
<dbReference type="InterPro" id="IPR036907">
    <property type="entry name" value="5'-Nucleotdase_C_sf"/>
</dbReference>
<dbReference type="InterPro" id="IPR029052">
    <property type="entry name" value="Metallo-depent_PP-like"/>
</dbReference>
<dbReference type="PRINTS" id="PR01607">
    <property type="entry name" value="APYRASEFAMLY"/>
</dbReference>
<dbReference type="Pfam" id="PF02872">
    <property type="entry name" value="5_nucleotid_C"/>
    <property type="match status" value="1"/>
</dbReference>
<dbReference type="Gene3D" id="3.60.21.10">
    <property type="match status" value="1"/>
</dbReference>
<feature type="signal peptide" evidence="2">
    <location>
        <begin position="1"/>
        <end position="25"/>
    </location>
</feature>